<name>A0A419NEK4_9GAMM</name>
<dbReference type="Proteomes" id="UP000284908">
    <property type="component" value="Unassembled WGS sequence"/>
</dbReference>
<reference evidence="2 3" key="1">
    <citation type="submission" date="2018-09" db="EMBL/GenBank/DDBJ databases">
        <authorList>
            <person name="Le Fleche-Mateos A."/>
        </authorList>
    </citation>
    <scope>NUCLEOTIDE SEQUENCE [LARGE SCALE GENOMIC DNA]</scope>
    <source>
        <strain evidence="2 3">DSM 27399</strain>
    </source>
</reference>
<sequence>MSLTALTLSKKHLETERESLREHYERESKRIASELVKINEQLNFVSAGLDEDLLNIGMSVVNFGDVKCSSERRGCVTDAINDLATGAKILSEKYFGTKDYAHWSDQREDHQHGYGPRHGSIVFRVSLTNDALMKVRRGGLTEGDIEAAIYCLMNIDEINKQKKSAIQAA</sequence>
<evidence type="ECO:0000256" key="1">
    <source>
        <dbReference type="SAM" id="Coils"/>
    </source>
</evidence>
<keyword evidence="1" id="KW-0175">Coiled coil</keyword>
<evidence type="ECO:0000313" key="2">
    <source>
        <dbReference type="EMBL" id="RJT47203.1"/>
    </source>
</evidence>
<protein>
    <submittedName>
        <fullName evidence="2">Uncharacterized protein</fullName>
    </submittedName>
</protein>
<accession>A0A419NEK4</accession>
<dbReference type="AlphaFoldDB" id="A0A419NEK4"/>
<organism evidence="2 3">
    <name type="scientific">Rahnella woolbedingensis</name>
    <dbReference type="NCBI Taxonomy" id="1510574"/>
    <lineage>
        <taxon>Bacteria</taxon>
        <taxon>Pseudomonadati</taxon>
        <taxon>Pseudomonadota</taxon>
        <taxon>Gammaproteobacteria</taxon>
        <taxon>Enterobacterales</taxon>
        <taxon>Yersiniaceae</taxon>
        <taxon>Rahnella</taxon>
    </lineage>
</organism>
<dbReference type="RefSeq" id="WP_120131215.1">
    <property type="nucleotide sequence ID" value="NZ_RAHH01000002.1"/>
</dbReference>
<proteinExistence type="predicted"/>
<gene>
    <name evidence="2" type="ORF">D6C13_02245</name>
</gene>
<evidence type="ECO:0000313" key="3">
    <source>
        <dbReference type="Proteomes" id="UP000284908"/>
    </source>
</evidence>
<dbReference type="EMBL" id="RAHH01000002">
    <property type="protein sequence ID" value="RJT47203.1"/>
    <property type="molecule type" value="Genomic_DNA"/>
</dbReference>
<feature type="coiled-coil region" evidence="1">
    <location>
        <begin position="10"/>
        <end position="41"/>
    </location>
</feature>
<keyword evidence="3" id="KW-1185">Reference proteome</keyword>
<dbReference type="OrthoDB" id="6636495at2"/>
<comment type="caution">
    <text evidence="2">The sequence shown here is derived from an EMBL/GenBank/DDBJ whole genome shotgun (WGS) entry which is preliminary data.</text>
</comment>